<evidence type="ECO:0000256" key="6">
    <source>
        <dbReference type="ARBA" id="ARBA00022967"/>
    </source>
</evidence>
<keyword evidence="5 14" id="KW-0067">ATP-binding</keyword>
<reference evidence="14 15" key="1">
    <citation type="submission" date="2022-09" db="EMBL/GenBank/DDBJ databases">
        <title>Enrichment on poylsaccharides allowed isolation of novel metabolic and taxonomic groups of Haloarchaea.</title>
        <authorList>
            <person name="Sorokin D.Y."/>
            <person name="Elcheninov A.G."/>
            <person name="Khizhniak T.V."/>
            <person name="Kolganova T.V."/>
            <person name="Kublanov I.V."/>
        </authorList>
    </citation>
    <scope>NUCLEOTIDE SEQUENCE [LARGE SCALE GENOMIC DNA]</scope>
    <source>
        <strain evidence="14 15">AArc-m2/3/4</strain>
    </source>
</reference>
<evidence type="ECO:0000256" key="3">
    <source>
        <dbReference type="ARBA" id="ARBA00022475"/>
    </source>
</evidence>
<evidence type="ECO:0000256" key="9">
    <source>
        <dbReference type="ARBA" id="ARBA00038669"/>
    </source>
</evidence>
<comment type="catalytic activity">
    <reaction evidence="12">
        <text>Ni(2+)(out) + ATP + H2O = Ni(2+)(in) + ADP + phosphate + H(+)</text>
        <dbReference type="Rhea" id="RHEA:15557"/>
        <dbReference type="ChEBI" id="CHEBI:15377"/>
        <dbReference type="ChEBI" id="CHEBI:15378"/>
        <dbReference type="ChEBI" id="CHEBI:30616"/>
        <dbReference type="ChEBI" id="CHEBI:43474"/>
        <dbReference type="ChEBI" id="CHEBI:49786"/>
        <dbReference type="ChEBI" id="CHEBI:456216"/>
        <dbReference type="EC" id="7.2.2.11"/>
    </reaction>
    <physiologicalReaction direction="left-to-right" evidence="12">
        <dbReference type="Rhea" id="RHEA:15558"/>
    </physiologicalReaction>
</comment>
<evidence type="ECO:0000313" key="14">
    <source>
        <dbReference type="EMBL" id="MCU4973827.1"/>
    </source>
</evidence>
<dbReference type="InterPro" id="IPR017871">
    <property type="entry name" value="ABC_transporter-like_CS"/>
</dbReference>
<evidence type="ECO:0000256" key="10">
    <source>
        <dbReference type="ARBA" id="ARBA00039098"/>
    </source>
</evidence>
<keyword evidence="2" id="KW-0813">Transport</keyword>
<gene>
    <name evidence="14" type="ORF">OB955_13900</name>
</gene>
<sequence>MTPKILKVRDLTTRFFTDAGQVNAVSGLNFDLGQGEVLAVVGESGSGKSVTGLSLMDLIEAPGEITDGEIWFRSPQLADELGGQKEKEKEVVDGEYVNVRAVSPAIRQSLCGTEFGMIFQDPGAAFNPSLTVGEQIAEAVECNKRLDRGDTYGLLDLIRDILSPKSSFVSSESYERAIELLDRVDIPDPIDRVDEYPHQFSGGMLQRAMVAQALASDPTVLIADEPTTGLDVTIQAGIVDLLRELRVETGMSILIITHNLGVVSEIADRTAVMYAGELFEVGPTPQVFERPANPYTDGLLGSLPDFDDPNARIEPIPGNVPNLLAHEMPSGCSFADRCPKATEECAEINPPLEDLTEGDDHRVACLHAETTRRVAELSVESPIRADSRVDSGVTNE</sequence>
<dbReference type="InterPro" id="IPR013563">
    <property type="entry name" value="Oligopep_ABC_C"/>
</dbReference>
<evidence type="ECO:0000256" key="11">
    <source>
        <dbReference type="ARBA" id="ARBA00044143"/>
    </source>
</evidence>
<keyword evidence="3" id="KW-1003">Cell membrane</keyword>
<dbReference type="CDD" id="cd03257">
    <property type="entry name" value="ABC_NikE_OppD_transporters"/>
    <property type="match status" value="1"/>
</dbReference>
<feature type="domain" description="ABC transporter" evidence="13">
    <location>
        <begin position="6"/>
        <end position="300"/>
    </location>
</feature>
<evidence type="ECO:0000313" key="15">
    <source>
        <dbReference type="Proteomes" id="UP001320972"/>
    </source>
</evidence>
<accession>A0ABT2QFX9</accession>
<name>A0ABT2QFX9_9EURY</name>
<dbReference type="GO" id="GO:0005524">
    <property type="term" value="F:ATP binding"/>
    <property type="evidence" value="ECO:0007669"/>
    <property type="project" value="UniProtKB-KW"/>
</dbReference>
<protein>
    <recommendedName>
        <fullName evidence="11">Nickel import system ATP-binding protein NikD</fullName>
        <ecNumber evidence="10">7.2.2.11</ecNumber>
    </recommendedName>
</protein>
<evidence type="ECO:0000256" key="2">
    <source>
        <dbReference type="ARBA" id="ARBA00022448"/>
    </source>
</evidence>
<dbReference type="InterPro" id="IPR050388">
    <property type="entry name" value="ABC_Ni/Peptide_Import"/>
</dbReference>
<dbReference type="PANTHER" id="PTHR43297:SF13">
    <property type="entry name" value="NICKEL ABC TRANSPORTER, ATP-BINDING PROTEIN"/>
    <property type="match status" value="1"/>
</dbReference>
<dbReference type="InterPro" id="IPR003439">
    <property type="entry name" value="ABC_transporter-like_ATP-bd"/>
</dbReference>
<keyword evidence="6" id="KW-1278">Translocase</keyword>
<dbReference type="Proteomes" id="UP001320972">
    <property type="component" value="Unassembled WGS sequence"/>
</dbReference>
<dbReference type="Gene3D" id="3.40.50.300">
    <property type="entry name" value="P-loop containing nucleotide triphosphate hydrolases"/>
    <property type="match status" value="1"/>
</dbReference>
<evidence type="ECO:0000256" key="1">
    <source>
        <dbReference type="ARBA" id="ARBA00004202"/>
    </source>
</evidence>
<dbReference type="InterPro" id="IPR027417">
    <property type="entry name" value="P-loop_NTPase"/>
</dbReference>
<keyword evidence="7" id="KW-0406">Ion transport</keyword>
<comment type="caution">
    <text evidence="14">The sequence shown here is derived from an EMBL/GenBank/DDBJ whole genome shotgun (WGS) entry which is preliminary data.</text>
</comment>
<dbReference type="PANTHER" id="PTHR43297">
    <property type="entry name" value="OLIGOPEPTIDE TRANSPORT ATP-BINDING PROTEIN APPD"/>
    <property type="match status" value="1"/>
</dbReference>
<dbReference type="SMART" id="SM00382">
    <property type="entry name" value="AAA"/>
    <property type="match status" value="1"/>
</dbReference>
<organism evidence="14 15">
    <name type="scientific">Natronoglomus mannanivorans</name>
    <dbReference type="NCBI Taxonomy" id="2979990"/>
    <lineage>
        <taxon>Archaea</taxon>
        <taxon>Methanobacteriati</taxon>
        <taxon>Methanobacteriota</taxon>
        <taxon>Stenosarchaea group</taxon>
        <taxon>Halobacteria</taxon>
        <taxon>Halobacteriales</taxon>
        <taxon>Natrialbaceae</taxon>
        <taxon>Natronoglomus</taxon>
    </lineage>
</organism>
<dbReference type="NCBIfam" id="TIGR01727">
    <property type="entry name" value="oligo_HPY"/>
    <property type="match status" value="1"/>
</dbReference>
<evidence type="ECO:0000259" key="13">
    <source>
        <dbReference type="PROSITE" id="PS50893"/>
    </source>
</evidence>
<evidence type="ECO:0000256" key="4">
    <source>
        <dbReference type="ARBA" id="ARBA00022741"/>
    </source>
</evidence>
<keyword evidence="4" id="KW-0547">Nucleotide-binding</keyword>
<dbReference type="SUPFAM" id="SSF52540">
    <property type="entry name" value="P-loop containing nucleoside triphosphate hydrolases"/>
    <property type="match status" value="1"/>
</dbReference>
<evidence type="ECO:0000256" key="12">
    <source>
        <dbReference type="ARBA" id="ARBA00048610"/>
    </source>
</evidence>
<dbReference type="RefSeq" id="WP_338008156.1">
    <property type="nucleotide sequence ID" value="NZ_JAOPKB010000008.1"/>
</dbReference>
<dbReference type="PROSITE" id="PS50893">
    <property type="entry name" value="ABC_TRANSPORTER_2"/>
    <property type="match status" value="1"/>
</dbReference>
<keyword evidence="8" id="KW-0472">Membrane</keyword>
<dbReference type="EC" id="7.2.2.11" evidence="10"/>
<evidence type="ECO:0000256" key="8">
    <source>
        <dbReference type="ARBA" id="ARBA00023136"/>
    </source>
</evidence>
<comment type="subcellular location">
    <subcellularLocation>
        <location evidence="1">Cell membrane</location>
        <topology evidence="1">Peripheral membrane protein</topology>
    </subcellularLocation>
</comment>
<dbReference type="Pfam" id="PF08352">
    <property type="entry name" value="oligo_HPY"/>
    <property type="match status" value="1"/>
</dbReference>
<proteinExistence type="predicted"/>
<evidence type="ECO:0000256" key="7">
    <source>
        <dbReference type="ARBA" id="ARBA00023065"/>
    </source>
</evidence>
<dbReference type="InterPro" id="IPR003593">
    <property type="entry name" value="AAA+_ATPase"/>
</dbReference>
<comment type="subunit">
    <text evidence="9">The complex is composed of two ATP-binding proteins (NikD and NikE), two transmembrane proteins (NikB and NikC) and a solute-binding protein (NikA).</text>
</comment>
<dbReference type="PROSITE" id="PS00211">
    <property type="entry name" value="ABC_TRANSPORTER_1"/>
    <property type="match status" value="1"/>
</dbReference>
<dbReference type="EMBL" id="JAOPKB010000008">
    <property type="protein sequence ID" value="MCU4973827.1"/>
    <property type="molecule type" value="Genomic_DNA"/>
</dbReference>
<dbReference type="Pfam" id="PF00005">
    <property type="entry name" value="ABC_tran"/>
    <property type="match status" value="1"/>
</dbReference>
<evidence type="ECO:0000256" key="5">
    <source>
        <dbReference type="ARBA" id="ARBA00022840"/>
    </source>
</evidence>
<keyword evidence="15" id="KW-1185">Reference proteome</keyword>